<reference evidence="2 3" key="1">
    <citation type="submission" date="2020-08" db="EMBL/GenBank/DDBJ databases">
        <title>Genomic Encyclopedia of Type Strains, Phase IV (KMG-IV): sequencing the most valuable type-strain genomes for metagenomic binning, comparative biology and taxonomic classification.</title>
        <authorList>
            <person name="Goeker M."/>
        </authorList>
    </citation>
    <scope>NUCLEOTIDE SEQUENCE [LARGE SCALE GENOMIC DNA]</scope>
    <source>
        <strain evidence="2 3">DSM 19612</strain>
    </source>
</reference>
<accession>A0A841Q6Z1</accession>
<dbReference type="AlphaFoldDB" id="A0A841Q6Z1"/>
<dbReference type="InterPro" id="IPR020845">
    <property type="entry name" value="AMP-binding_CS"/>
</dbReference>
<keyword evidence="3" id="KW-1185">Reference proteome</keyword>
<dbReference type="Gene3D" id="3.40.50.12780">
    <property type="entry name" value="N-terminal domain of ligase-like"/>
    <property type="match status" value="1"/>
</dbReference>
<dbReference type="PROSITE" id="PS00455">
    <property type="entry name" value="AMP_BINDING"/>
    <property type="match status" value="1"/>
</dbReference>
<gene>
    <name evidence="2" type="ORF">HNQ94_002565</name>
</gene>
<feature type="domain" description="AMP-dependent synthetase/ligase" evidence="1">
    <location>
        <begin position="10"/>
        <end position="193"/>
    </location>
</feature>
<dbReference type="SUPFAM" id="SSF56801">
    <property type="entry name" value="Acetyl-CoA synthetase-like"/>
    <property type="match status" value="1"/>
</dbReference>
<evidence type="ECO:0000259" key="1">
    <source>
        <dbReference type="Pfam" id="PF00501"/>
    </source>
</evidence>
<sequence>MYATTGKLFELTVQSYAKKEAIVDVTKGIRWTYEEWDKEVNKLANALRASGVDKGDVVSTYLFNTIELANVFFACGKIGAILNPINFRLKSQDIEYIFKDSAPKVVLFEKALEPHVNAIHKNFGHISFWYVDNDTPSYAVNYYERVKNASIERPFVDISENDTYAIMYTSGTTGRPKGVMHRHRDMVEQSLTCVAVFV</sequence>
<dbReference type="EMBL" id="JACHGH010000007">
    <property type="protein sequence ID" value="MBB6454114.1"/>
    <property type="molecule type" value="Genomic_DNA"/>
</dbReference>
<protein>
    <submittedName>
        <fullName evidence="2">Acyl-coenzyme A synthetase/AMP-(Fatty) acid ligase</fullName>
    </submittedName>
</protein>
<dbReference type="Pfam" id="PF00501">
    <property type="entry name" value="AMP-binding"/>
    <property type="match status" value="1"/>
</dbReference>
<dbReference type="InterPro" id="IPR050237">
    <property type="entry name" value="ATP-dep_AMP-bd_enzyme"/>
</dbReference>
<comment type="caution">
    <text evidence="2">The sequence shown here is derived from an EMBL/GenBank/DDBJ whole genome shotgun (WGS) entry which is preliminary data.</text>
</comment>
<dbReference type="Proteomes" id="UP000581688">
    <property type="component" value="Unassembled WGS sequence"/>
</dbReference>
<dbReference type="PANTHER" id="PTHR43767:SF1">
    <property type="entry name" value="NONRIBOSOMAL PEPTIDE SYNTHASE PES1 (EUROFUNG)-RELATED"/>
    <property type="match status" value="1"/>
</dbReference>
<dbReference type="InterPro" id="IPR000873">
    <property type="entry name" value="AMP-dep_synth/lig_dom"/>
</dbReference>
<name>A0A841Q6Z1_9BACI</name>
<organism evidence="2 3">
    <name type="scientific">Salirhabdus euzebyi</name>
    <dbReference type="NCBI Taxonomy" id="394506"/>
    <lineage>
        <taxon>Bacteria</taxon>
        <taxon>Bacillati</taxon>
        <taxon>Bacillota</taxon>
        <taxon>Bacilli</taxon>
        <taxon>Bacillales</taxon>
        <taxon>Bacillaceae</taxon>
        <taxon>Salirhabdus</taxon>
    </lineage>
</organism>
<keyword evidence="2" id="KW-0436">Ligase</keyword>
<evidence type="ECO:0000313" key="3">
    <source>
        <dbReference type="Proteomes" id="UP000581688"/>
    </source>
</evidence>
<proteinExistence type="predicted"/>
<dbReference type="PANTHER" id="PTHR43767">
    <property type="entry name" value="LONG-CHAIN-FATTY-ACID--COA LIGASE"/>
    <property type="match status" value="1"/>
</dbReference>
<evidence type="ECO:0000313" key="2">
    <source>
        <dbReference type="EMBL" id="MBB6454114.1"/>
    </source>
</evidence>
<dbReference type="InterPro" id="IPR042099">
    <property type="entry name" value="ANL_N_sf"/>
</dbReference>
<dbReference type="GO" id="GO:0016874">
    <property type="term" value="F:ligase activity"/>
    <property type="evidence" value="ECO:0007669"/>
    <property type="project" value="UniProtKB-KW"/>
</dbReference>